<feature type="region of interest" description="Disordered" evidence="3">
    <location>
        <begin position="1"/>
        <end position="36"/>
    </location>
</feature>
<proteinExistence type="predicted"/>
<evidence type="ECO:0000313" key="6">
    <source>
        <dbReference type="Proteomes" id="UP000530660"/>
    </source>
</evidence>
<evidence type="ECO:0000256" key="1">
    <source>
        <dbReference type="ARBA" id="ARBA00004123"/>
    </source>
</evidence>
<evidence type="ECO:0000256" key="2">
    <source>
        <dbReference type="ARBA" id="ARBA00023242"/>
    </source>
</evidence>
<feature type="region of interest" description="Disordered" evidence="3">
    <location>
        <begin position="285"/>
        <end position="306"/>
    </location>
</feature>
<dbReference type="GO" id="GO:0005634">
    <property type="term" value="C:nucleus"/>
    <property type="evidence" value="ECO:0007669"/>
    <property type="project" value="UniProtKB-SubCell"/>
</dbReference>
<feature type="compositionally biased region" description="Polar residues" evidence="3">
    <location>
        <begin position="285"/>
        <end position="299"/>
    </location>
</feature>
<feature type="compositionally biased region" description="Polar residues" evidence="3">
    <location>
        <begin position="1"/>
        <end position="26"/>
    </location>
</feature>
<evidence type="ECO:0000256" key="3">
    <source>
        <dbReference type="SAM" id="MobiDB-lite"/>
    </source>
</evidence>
<dbReference type="PANTHER" id="PTHR31319">
    <property type="entry name" value="ZINC FINGER PROTEIN CONSTANS-LIKE 4"/>
    <property type="match status" value="1"/>
</dbReference>
<comment type="caution">
    <text evidence="5">The sequence shown here is derived from an EMBL/GenBank/DDBJ whole genome shotgun (WGS) entry which is preliminary data.</text>
</comment>
<dbReference type="EMBL" id="VWRR01000013">
    <property type="protein sequence ID" value="KAF6001690.1"/>
    <property type="molecule type" value="Genomic_DNA"/>
</dbReference>
<evidence type="ECO:0000313" key="5">
    <source>
        <dbReference type="EMBL" id="KAF6001690.1"/>
    </source>
</evidence>
<dbReference type="InterPro" id="IPR045281">
    <property type="entry name" value="CONSTANS-like"/>
</dbReference>
<dbReference type="Pfam" id="PF06203">
    <property type="entry name" value="CCT"/>
    <property type="match status" value="1"/>
</dbReference>
<feature type="region of interest" description="Disordered" evidence="3">
    <location>
        <begin position="146"/>
        <end position="176"/>
    </location>
</feature>
<evidence type="ECO:0000259" key="4">
    <source>
        <dbReference type="PROSITE" id="PS51017"/>
    </source>
</evidence>
<dbReference type="InterPro" id="IPR010402">
    <property type="entry name" value="CCT_domain"/>
</dbReference>
<organism evidence="5 6">
    <name type="scientific">Cyanidiococcus yangmingshanensis</name>
    <dbReference type="NCBI Taxonomy" id="2690220"/>
    <lineage>
        <taxon>Eukaryota</taxon>
        <taxon>Rhodophyta</taxon>
        <taxon>Bangiophyceae</taxon>
        <taxon>Cyanidiales</taxon>
        <taxon>Cyanidiaceae</taxon>
        <taxon>Cyanidiococcus</taxon>
    </lineage>
</organism>
<gene>
    <name evidence="5" type="ORF">F1559_001603</name>
</gene>
<keyword evidence="2" id="KW-0539">Nucleus</keyword>
<dbReference type="PANTHER" id="PTHR31319:SF98">
    <property type="entry name" value="TRANSCRIPTION FACTOR GHD7"/>
    <property type="match status" value="1"/>
</dbReference>
<sequence length="565" mass="62228">MPNQRGTARSRPGNDSSVSEQLQRSSGQDRTRAHTDGTGDALAAEALFRLSSSPAVSAPLLAQGSTTKQTFTNATLRNSPFADLFSRNGTSTPMFSGLLGGNLNSVSWTPQALNDQSASGFDPLAGTSPRWQTYSGLLQQQFFSAGAREPESRRPTGAPAGGGLHGFPLNHSSSLSPFDRELAGSTGFSGNVNFAPEGTPMAGANYAHSATAAILDALVGESASTPIRVEEDTSRRFRDFSEGRTHDLNEGAKRTRRHEPGQETLRVPQHTAGTKWMTVDRQTQIENSTPPNVQPASVSDTKRQNFRAGEQDRAENIANTWEARENRTHCPAPLDDFIQAIEVRKGYAPDALQRLFAELCDRYRKQQLLWPSPWDQIRPIAEERLEPDGTVTKLLYVPVLVPVFQNQSNWDTTQLTNADGVDTAQSLARDSAPSGSVSVAPCLSSRVEASLESWRSEGAFAADSSDKVSEEDAVTYIPSPTVYAHSRIPRLTPGMPEATRKEIEKLLSQREFKQMTRQAAIVRYRQKKKERRFMKVVRYSCRKVLADKRPRIRGRFVRQDIVAPD</sequence>
<feature type="compositionally biased region" description="Basic and acidic residues" evidence="3">
    <location>
        <begin position="27"/>
        <end position="36"/>
    </location>
</feature>
<dbReference type="GO" id="GO:0003700">
    <property type="term" value="F:DNA-binding transcription factor activity"/>
    <property type="evidence" value="ECO:0007669"/>
    <property type="project" value="TreeGrafter"/>
</dbReference>
<dbReference type="PROSITE" id="PS51017">
    <property type="entry name" value="CCT"/>
    <property type="match status" value="1"/>
</dbReference>
<reference evidence="5 6" key="1">
    <citation type="journal article" date="2020" name="J. Phycol.">
        <title>Comparative genome analysis reveals Cyanidiococcus gen. nov., a new extremophilic red algal genus sister to Cyanidioschyzon (Cyanidioschyzonaceae, Rhodophyta).</title>
        <authorList>
            <person name="Liu S.-L."/>
            <person name="Chiang Y.-R."/>
            <person name="Yoon H.S."/>
            <person name="Fu H.-Y."/>
        </authorList>
    </citation>
    <scope>NUCLEOTIDE SEQUENCE [LARGE SCALE GENOMIC DNA]</scope>
    <source>
        <strain evidence="5 6">THAL066</strain>
    </source>
</reference>
<accession>A0A7J7IG18</accession>
<protein>
    <recommendedName>
        <fullName evidence="4">CCT domain-containing protein</fullName>
    </recommendedName>
</protein>
<dbReference type="OrthoDB" id="6002at2759"/>
<keyword evidence="6" id="KW-1185">Reference proteome</keyword>
<name>A0A7J7IG18_9RHOD</name>
<dbReference type="AlphaFoldDB" id="A0A7J7IG18"/>
<comment type="subcellular location">
    <subcellularLocation>
        <location evidence="1">Nucleus</location>
    </subcellularLocation>
</comment>
<feature type="domain" description="CCT" evidence="4">
    <location>
        <begin position="517"/>
        <end position="559"/>
    </location>
</feature>
<dbReference type="Proteomes" id="UP000530660">
    <property type="component" value="Unassembled WGS sequence"/>
</dbReference>